<dbReference type="EMBL" id="PZQS01000005">
    <property type="protein sequence ID" value="PVD31040.1"/>
    <property type="molecule type" value="Genomic_DNA"/>
</dbReference>
<name>A0A2T7PCA1_POMCA</name>
<evidence type="ECO:0000313" key="2">
    <source>
        <dbReference type="Proteomes" id="UP000245119"/>
    </source>
</evidence>
<keyword evidence="2" id="KW-1185">Reference proteome</keyword>
<evidence type="ECO:0000313" key="1">
    <source>
        <dbReference type="EMBL" id="PVD31040.1"/>
    </source>
</evidence>
<sequence>MAGSNITKGDDLAAKIIVKIDRILYCCYRLEDKTEIAFLSGHDLKVPPGQPRLCLADDID</sequence>
<organism evidence="1 2">
    <name type="scientific">Pomacea canaliculata</name>
    <name type="common">Golden apple snail</name>
    <dbReference type="NCBI Taxonomy" id="400727"/>
    <lineage>
        <taxon>Eukaryota</taxon>
        <taxon>Metazoa</taxon>
        <taxon>Spiralia</taxon>
        <taxon>Lophotrochozoa</taxon>
        <taxon>Mollusca</taxon>
        <taxon>Gastropoda</taxon>
        <taxon>Caenogastropoda</taxon>
        <taxon>Architaenioglossa</taxon>
        <taxon>Ampullarioidea</taxon>
        <taxon>Ampullariidae</taxon>
        <taxon>Pomacea</taxon>
    </lineage>
</organism>
<comment type="caution">
    <text evidence="1">The sequence shown here is derived from an EMBL/GenBank/DDBJ whole genome shotgun (WGS) entry which is preliminary data.</text>
</comment>
<protein>
    <submittedName>
        <fullName evidence="1">Uncharacterized protein</fullName>
    </submittedName>
</protein>
<dbReference type="AlphaFoldDB" id="A0A2T7PCA1"/>
<reference evidence="1 2" key="1">
    <citation type="submission" date="2018-04" db="EMBL/GenBank/DDBJ databases">
        <title>The genome of golden apple snail Pomacea canaliculata provides insight into stress tolerance and invasive adaptation.</title>
        <authorList>
            <person name="Liu C."/>
            <person name="Liu B."/>
            <person name="Ren Y."/>
            <person name="Zhang Y."/>
            <person name="Wang H."/>
            <person name="Li S."/>
            <person name="Jiang F."/>
            <person name="Yin L."/>
            <person name="Zhang G."/>
            <person name="Qian W."/>
            <person name="Fan W."/>
        </authorList>
    </citation>
    <scope>NUCLEOTIDE SEQUENCE [LARGE SCALE GENOMIC DNA]</scope>
    <source>
        <strain evidence="1">SZHN2017</strain>
        <tissue evidence="1">Muscle</tissue>
    </source>
</reference>
<proteinExistence type="predicted"/>
<gene>
    <name evidence="1" type="ORF">C0Q70_10317</name>
</gene>
<dbReference type="Proteomes" id="UP000245119">
    <property type="component" value="Linkage Group LG5"/>
</dbReference>
<accession>A0A2T7PCA1</accession>